<keyword evidence="2" id="KW-1185">Reference proteome</keyword>
<name>A0A7Y0LB98_9GAMM</name>
<evidence type="ECO:0000313" key="1">
    <source>
        <dbReference type="EMBL" id="NMP31028.1"/>
    </source>
</evidence>
<proteinExistence type="predicted"/>
<dbReference type="RefSeq" id="WP_169074375.1">
    <property type="nucleotide sequence ID" value="NZ_JABBXH010000002.1"/>
</dbReference>
<evidence type="ECO:0000313" key="2">
    <source>
        <dbReference type="Proteomes" id="UP000568664"/>
    </source>
</evidence>
<comment type="caution">
    <text evidence="1">The sequence shown here is derived from an EMBL/GenBank/DDBJ whole genome shotgun (WGS) entry which is preliminary data.</text>
</comment>
<reference evidence="1 2" key="1">
    <citation type="submission" date="2020-04" db="EMBL/GenBank/DDBJ databases">
        <title>Thalassotalea sp. M1531, isolated from the surface of marine red alga.</title>
        <authorList>
            <person name="Pang L."/>
            <person name="Lu D.-C."/>
        </authorList>
    </citation>
    <scope>NUCLEOTIDE SEQUENCE [LARGE SCALE GENOMIC DNA]</scope>
    <source>
        <strain evidence="1 2">M1531</strain>
    </source>
</reference>
<dbReference type="EMBL" id="JABBXH010000002">
    <property type="protein sequence ID" value="NMP31028.1"/>
    <property type="molecule type" value="Genomic_DNA"/>
</dbReference>
<sequence>MTEKKSFDDVYKSLNNWLEDVKSHEVNQLVEIVEEAKALVGAAESLSQERVTQFISNFKYDLKEFVQQWQDDSQHSIYLGLLNETWWDTIAKTADKAQIEWAELPDDFAHDGIYRKGDFIGFGQLTCCQCSEVLTISHFSQVGECPQCGNDEFNRVPLSP</sequence>
<dbReference type="Pfam" id="PF07295">
    <property type="entry name" value="DUF1451"/>
    <property type="match status" value="1"/>
</dbReference>
<gene>
    <name evidence="1" type="ORF">HII17_05565</name>
</gene>
<dbReference type="Proteomes" id="UP000568664">
    <property type="component" value="Unassembled WGS sequence"/>
</dbReference>
<dbReference type="InterPro" id="IPR009912">
    <property type="entry name" value="DUF1451"/>
</dbReference>
<dbReference type="AlphaFoldDB" id="A0A7Y0LB98"/>
<organism evidence="1 2">
    <name type="scientific">Thalassotalea algicola</name>
    <dbReference type="NCBI Taxonomy" id="2716224"/>
    <lineage>
        <taxon>Bacteria</taxon>
        <taxon>Pseudomonadati</taxon>
        <taxon>Pseudomonadota</taxon>
        <taxon>Gammaproteobacteria</taxon>
        <taxon>Alteromonadales</taxon>
        <taxon>Colwelliaceae</taxon>
        <taxon>Thalassotalea</taxon>
    </lineage>
</organism>
<protein>
    <submittedName>
        <fullName evidence="1">Zinc ribbon-containing protein</fullName>
    </submittedName>
</protein>
<accession>A0A7Y0LB98</accession>